<dbReference type="InterPro" id="IPR046117">
    <property type="entry name" value="DUF6054"/>
</dbReference>
<keyword evidence="2" id="KW-1185">Reference proteome</keyword>
<dbReference type="eggNOG" id="ENOG5032ST9">
    <property type="taxonomic scope" value="Bacteria"/>
</dbReference>
<dbReference type="Pfam" id="PF19524">
    <property type="entry name" value="DUF6054"/>
    <property type="match status" value="1"/>
</dbReference>
<reference evidence="1 2" key="1">
    <citation type="submission" date="2008-08" db="EMBL/GenBank/DDBJ databases">
        <title>Draft genome sequence of Ruminococcus lactaris ATCC 29176.</title>
        <authorList>
            <person name="Sudarsanam P."/>
            <person name="Ley R."/>
            <person name="Guruge J."/>
            <person name="Turnbaugh P.J."/>
            <person name="Mahowald M."/>
            <person name="Liep D."/>
            <person name="Gordon J."/>
        </authorList>
    </citation>
    <scope>NUCLEOTIDE SEQUENCE [LARGE SCALE GENOMIC DNA]</scope>
    <source>
        <strain evidence="1 2">ATCC 29176</strain>
    </source>
</reference>
<proteinExistence type="predicted"/>
<dbReference type="EMBL" id="ABOU02000048">
    <property type="protein sequence ID" value="EDY31966.1"/>
    <property type="molecule type" value="Genomic_DNA"/>
</dbReference>
<evidence type="ECO:0000313" key="2">
    <source>
        <dbReference type="Proteomes" id="UP000003254"/>
    </source>
</evidence>
<dbReference type="AlphaFoldDB" id="B5CRM8"/>
<name>B5CRM8_9FIRM</name>
<protein>
    <submittedName>
        <fullName evidence="1">Uncharacterized protein</fullName>
    </submittedName>
</protein>
<dbReference type="GeneID" id="77334137"/>
<sequence length="110" mass="11940">MAKLERSINGNMNELLNRIESGILNGSMSASLEDASDFESGTARCSVRVFERYSCAGSNRVSLSVTLFQNGDEPIQLSAITAGGSQAVFFKINTLGEESFLEKLIKLLDE</sequence>
<reference evidence="1 2" key="2">
    <citation type="submission" date="2008-08" db="EMBL/GenBank/DDBJ databases">
        <authorList>
            <person name="Fulton L."/>
            <person name="Clifton S."/>
            <person name="Fulton B."/>
            <person name="Xu J."/>
            <person name="Minx P."/>
            <person name="Pepin K.H."/>
            <person name="Johnson M."/>
            <person name="Bhonagiri V."/>
            <person name="Nash W.E."/>
            <person name="Mardis E.R."/>
            <person name="Wilson R.K."/>
        </authorList>
    </citation>
    <scope>NUCLEOTIDE SEQUENCE [LARGE SCALE GENOMIC DNA]</scope>
    <source>
        <strain evidence="1 2">ATCC 29176</strain>
    </source>
</reference>
<comment type="caution">
    <text evidence="1">The sequence shown here is derived from an EMBL/GenBank/DDBJ whole genome shotgun (WGS) entry which is preliminary data.</text>
</comment>
<dbReference type="RefSeq" id="WP_005612291.1">
    <property type="nucleotide sequence ID" value="NZ_CP102292.1"/>
</dbReference>
<accession>B5CRM8</accession>
<gene>
    <name evidence="1" type="ORF">RUMLAC_02129</name>
</gene>
<dbReference type="HOGENOM" id="CLU_162600_0_0_9"/>
<evidence type="ECO:0000313" key="1">
    <source>
        <dbReference type="EMBL" id="EDY31966.1"/>
    </source>
</evidence>
<dbReference type="Proteomes" id="UP000003254">
    <property type="component" value="Unassembled WGS sequence"/>
</dbReference>
<organism evidence="1 2">
    <name type="scientific">[Ruminococcus] lactaris ATCC 29176</name>
    <dbReference type="NCBI Taxonomy" id="471875"/>
    <lineage>
        <taxon>Bacteria</taxon>
        <taxon>Bacillati</taxon>
        <taxon>Bacillota</taxon>
        <taxon>Clostridia</taxon>
        <taxon>Lachnospirales</taxon>
        <taxon>Lachnospiraceae</taxon>
        <taxon>Mediterraneibacter</taxon>
    </lineage>
</organism>